<evidence type="ECO:0000256" key="2">
    <source>
        <dbReference type="SAM" id="Phobius"/>
    </source>
</evidence>
<dbReference type="RefSeq" id="XP_013894805.1">
    <property type="nucleotide sequence ID" value="XM_014039351.1"/>
</dbReference>
<dbReference type="KEGG" id="mng:MNEG_12176"/>
<organism evidence="3 4">
    <name type="scientific">Monoraphidium neglectum</name>
    <dbReference type="NCBI Taxonomy" id="145388"/>
    <lineage>
        <taxon>Eukaryota</taxon>
        <taxon>Viridiplantae</taxon>
        <taxon>Chlorophyta</taxon>
        <taxon>core chlorophytes</taxon>
        <taxon>Chlorophyceae</taxon>
        <taxon>CS clade</taxon>
        <taxon>Sphaeropleales</taxon>
        <taxon>Selenastraceae</taxon>
        <taxon>Monoraphidium</taxon>
    </lineage>
</organism>
<evidence type="ECO:0000313" key="4">
    <source>
        <dbReference type="Proteomes" id="UP000054498"/>
    </source>
</evidence>
<dbReference type="EMBL" id="KK103324">
    <property type="protein sequence ID" value="KIY95785.1"/>
    <property type="molecule type" value="Genomic_DNA"/>
</dbReference>
<dbReference type="GeneID" id="25729512"/>
<evidence type="ECO:0000313" key="3">
    <source>
        <dbReference type="EMBL" id="KIY95785.1"/>
    </source>
</evidence>
<sequence length="171" mass="17960">MATSQALYARISAPRLDLRVPSALSSRPVAKVFAGRRVLACRATPPKDGGSGGQQRENGEAPGNGGNSNDVDWDAAWARYQQERPAGGARSASTRTVTPGSSPNTTTSGRATPSNPQVQGRIRREEGFLLGLWTHPGFQGGMVAVAVIIFVAFIAAAGAPPMDDRCTLPWC</sequence>
<keyword evidence="2" id="KW-1133">Transmembrane helix</keyword>
<keyword evidence="2" id="KW-0472">Membrane</keyword>
<feature type="transmembrane region" description="Helical" evidence="2">
    <location>
        <begin position="138"/>
        <end position="159"/>
    </location>
</feature>
<name>A0A0D2MLW0_9CHLO</name>
<evidence type="ECO:0000256" key="1">
    <source>
        <dbReference type="SAM" id="MobiDB-lite"/>
    </source>
</evidence>
<proteinExistence type="predicted"/>
<reference evidence="3 4" key="1">
    <citation type="journal article" date="2013" name="BMC Genomics">
        <title>Reconstruction of the lipid metabolism for the microalga Monoraphidium neglectum from its genome sequence reveals characteristics suitable for biofuel production.</title>
        <authorList>
            <person name="Bogen C."/>
            <person name="Al-Dilaimi A."/>
            <person name="Albersmeier A."/>
            <person name="Wichmann J."/>
            <person name="Grundmann M."/>
            <person name="Rupp O."/>
            <person name="Lauersen K.J."/>
            <person name="Blifernez-Klassen O."/>
            <person name="Kalinowski J."/>
            <person name="Goesmann A."/>
            <person name="Mussgnug J.H."/>
            <person name="Kruse O."/>
        </authorList>
    </citation>
    <scope>NUCLEOTIDE SEQUENCE [LARGE SCALE GENOMIC DNA]</scope>
    <source>
        <strain evidence="3 4">SAG 48.87</strain>
    </source>
</reference>
<feature type="compositionally biased region" description="Low complexity" evidence="1">
    <location>
        <begin position="96"/>
        <end position="109"/>
    </location>
</feature>
<dbReference type="Proteomes" id="UP000054498">
    <property type="component" value="Unassembled WGS sequence"/>
</dbReference>
<keyword evidence="2" id="KW-0812">Transmembrane</keyword>
<dbReference type="AlphaFoldDB" id="A0A0D2MLW0"/>
<feature type="region of interest" description="Disordered" evidence="1">
    <location>
        <begin position="42"/>
        <end position="118"/>
    </location>
</feature>
<gene>
    <name evidence="3" type="ORF">MNEG_12176</name>
</gene>
<keyword evidence="4" id="KW-1185">Reference proteome</keyword>
<protein>
    <submittedName>
        <fullName evidence="3">Uncharacterized protein</fullName>
    </submittedName>
</protein>
<accession>A0A0D2MLW0</accession>